<evidence type="ECO:0000256" key="2">
    <source>
        <dbReference type="ARBA" id="ARBA00022448"/>
    </source>
</evidence>
<dbReference type="InterPro" id="IPR051010">
    <property type="entry name" value="BCAA_transport"/>
</dbReference>
<dbReference type="Gene3D" id="3.40.50.2300">
    <property type="match status" value="2"/>
</dbReference>
<keyword evidence="4" id="KW-0029">Amino-acid transport</keyword>
<dbReference type="Proteomes" id="UP001162734">
    <property type="component" value="Chromosome"/>
</dbReference>
<keyword evidence="2" id="KW-0813">Transport</keyword>
<evidence type="ECO:0000259" key="5">
    <source>
        <dbReference type="Pfam" id="PF13458"/>
    </source>
</evidence>
<name>A0ABN6N7I6_9BACT</name>
<evidence type="ECO:0000256" key="3">
    <source>
        <dbReference type="ARBA" id="ARBA00022729"/>
    </source>
</evidence>
<proteinExistence type="inferred from homology"/>
<sequence length="381" mass="40266">MHPLALTLALLAAAGGEVKIGVFSPFTGGSAGMGLSMRNGVRLAADEINAKGGILGKKVVLVERDDEAKNEKGGQILQELINREHVAAILGPTNTGVGDASTRYAEQAKIPMIVNVSAGTRVNELFPQYPDNYVFRLAAGDVVQSDMIVKEALDARHFKKPALLCDDTNYGQNGRAKMEKALEKRGVKPVYVGKFKIKDTDMTPQLQEARAAGADVILAYGIGPELAAVANSMERIGWKTDLIGSWTLSMAAFINNAGQNGNGATMPQTFIEAGATSGKAKQFVDAYHKKFNESPISVAVAAAQGYDSLYLLKLAMEQAGSTDGPKVKAALENLKAPYDGVTGHYAPPFTPQDHEAVKEANVVMGVVKGGKVVPPGATAKK</sequence>
<evidence type="ECO:0000313" key="6">
    <source>
        <dbReference type="EMBL" id="BDG09154.1"/>
    </source>
</evidence>
<dbReference type="PRINTS" id="PR00337">
    <property type="entry name" value="LEUILEVALBP"/>
</dbReference>
<gene>
    <name evidence="6" type="ORF">AMPC_22670</name>
</gene>
<dbReference type="InterPro" id="IPR028082">
    <property type="entry name" value="Peripla_BP_I"/>
</dbReference>
<dbReference type="EMBL" id="AP025592">
    <property type="protein sequence ID" value="BDG09154.1"/>
    <property type="molecule type" value="Genomic_DNA"/>
</dbReference>
<protein>
    <submittedName>
        <fullName evidence="6">ABC transporter substrate-binding protein</fullName>
    </submittedName>
</protein>
<dbReference type="PANTHER" id="PTHR30483:SF6">
    <property type="entry name" value="PERIPLASMIC BINDING PROTEIN OF ABC TRANSPORTER FOR NATURAL AMINO ACIDS"/>
    <property type="match status" value="1"/>
</dbReference>
<feature type="domain" description="Leucine-binding protein" evidence="5">
    <location>
        <begin position="17"/>
        <end position="364"/>
    </location>
</feature>
<dbReference type="RefSeq" id="WP_248340852.1">
    <property type="nucleotide sequence ID" value="NZ_AP025592.1"/>
</dbReference>
<reference evidence="7" key="1">
    <citation type="journal article" date="2022" name="Int. J. Syst. Evol. Microbiol.">
        <title>Anaeromyxobacter oryzae sp. nov., Anaeromyxobacter diazotrophicus sp. nov. and Anaeromyxobacter paludicola sp. nov., isolated from paddy soils.</title>
        <authorList>
            <person name="Itoh H."/>
            <person name="Xu Z."/>
            <person name="Mise K."/>
            <person name="Masuda Y."/>
            <person name="Ushijima N."/>
            <person name="Hayakawa C."/>
            <person name="Shiratori Y."/>
            <person name="Senoo K."/>
        </authorList>
    </citation>
    <scope>NUCLEOTIDE SEQUENCE [LARGE SCALE GENOMIC DNA]</scope>
    <source>
        <strain evidence="7">Red630</strain>
    </source>
</reference>
<keyword evidence="3" id="KW-0732">Signal</keyword>
<evidence type="ECO:0000256" key="1">
    <source>
        <dbReference type="ARBA" id="ARBA00010062"/>
    </source>
</evidence>
<dbReference type="PANTHER" id="PTHR30483">
    <property type="entry name" value="LEUCINE-SPECIFIC-BINDING PROTEIN"/>
    <property type="match status" value="1"/>
</dbReference>
<dbReference type="InterPro" id="IPR000709">
    <property type="entry name" value="Leu_Ile_Val-bd"/>
</dbReference>
<dbReference type="CDD" id="cd06335">
    <property type="entry name" value="PBP1_ABC_ligand_binding-like"/>
    <property type="match status" value="1"/>
</dbReference>
<evidence type="ECO:0000256" key="4">
    <source>
        <dbReference type="ARBA" id="ARBA00022970"/>
    </source>
</evidence>
<dbReference type="InterPro" id="IPR028081">
    <property type="entry name" value="Leu-bd"/>
</dbReference>
<accession>A0ABN6N7I6</accession>
<dbReference type="SUPFAM" id="SSF53822">
    <property type="entry name" value="Periplasmic binding protein-like I"/>
    <property type="match status" value="1"/>
</dbReference>
<comment type="similarity">
    <text evidence="1">Belongs to the leucine-binding protein family.</text>
</comment>
<keyword evidence="7" id="KW-1185">Reference proteome</keyword>
<organism evidence="6 7">
    <name type="scientific">Anaeromyxobacter paludicola</name>
    <dbReference type="NCBI Taxonomy" id="2918171"/>
    <lineage>
        <taxon>Bacteria</taxon>
        <taxon>Pseudomonadati</taxon>
        <taxon>Myxococcota</taxon>
        <taxon>Myxococcia</taxon>
        <taxon>Myxococcales</taxon>
        <taxon>Cystobacterineae</taxon>
        <taxon>Anaeromyxobacteraceae</taxon>
        <taxon>Anaeromyxobacter</taxon>
    </lineage>
</organism>
<dbReference type="Pfam" id="PF13458">
    <property type="entry name" value="Peripla_BP_6"/>
    <property type="match status" value="1"/>
</dbReference>
<evidence type="ECO:0000313" key="7">
    <source>
        <dbReference type="Proteomes" id="UP001162734"/>
    </source>
</evidence>